<comment type="caution">
    <text evidence="2">The sequence shown here is derived from an EMBL/GenBank/DDBJ whole genome shotgun (WGS) entry which is preliminary data.</text>
</comment>
<dbReference type="RefSeq" id="WP_242164629.1">
    <property type="nucleotide sequence ID" value="NZ_JAJMLW010000002.1"/>
</dbReference>
<sequence>MSFKKVLAAVSASALLVFTLGLMAGCNSGPSDEEVIRKSLTEELDQIKNMDDAFMTEMATDMDVDELATYGIDGVEFMKTYLDGFDYKIDDITVDGNKATAKVTLTCKSFTAYNQAVQEAATNLASDPAAIQAMTKDELNQLLGQTVMDALAGVEVAETDQINITYTKNGNTWTPDAASEQEITTAMLTN</sequence>
<name>A0ABS9WGD5_9ACTN</name>
<evidence type="ECO:0000313" key="2">
    <source>
        <dbReference type="EMBL" id="MCI2241918.1"/>
    </source>
</evidence>
<protein>
    <recommendedName>
        <fullName evidence="4">DUF5105 domain-containing protein</fullName>
    </recommendedName>
</protein>
<feature type="signal peptide" evidence="1">
    <location>
        <begin position="1"/>
        <end position="24"/>
    </location>
</feature>
<keyword evidence="3" id="KW-1185">Reference proteome</keyword>
<dbReference type="Proteomes" id="UP001430755">
    <property type="component" value="Unassembled WGS sequence"/>
</dbReference>
<gene>
    <name evidence="2" type="ORF">LPT13_06090</name>
</gene>
<accession>A0ABS9WGD5</accession>
<feature type="chain" id="PRO_5046780377" description="DUF5105 domain-containing protein" evidence="1">
    <location>
        <begin position="25"/>
        <end position="190"/>
    </location>
</feature>
<reference evidence="2" key="1">
    <citation type="submission" date="2021-11" db="EMBL/GenBank/DDBJ databases">
        <title>A Novel Adlercreutzia Species, isolated from a Allomyrina dichotoma larva feces.</title>
        <authorList>
            <person name="Suh M.K."/>
        </authorList>
    </citation>
    <scope>NUCLEOTIDE SEQUENCE</scope>
    <source>
        <strain evidence="2">JBNU-10</strain>
    </source>
</reference>
<evidence type="ECO:0008006" key="4">
    <source>
        <dbReference type="Google" id="ProtNLM"/>
    </source>
</evidence>
<evidence type="ECO:0000313" key="3">
    <source>
        <dbReference type="Proteomes" id="UP001430755"/>
    </source>
</evidence>
<organism evidence="2 3">
    <name type="scientific">Adlercreutzia faecimuris</name>
    <dbReference type="NCBI Taxonomy" id="2897341"/>
    <lineage>
        <taxon>Bacteria</taxon>
        <taxon>Bacillati</taxon>
        <taxon>Actinomycetota</taxon>
        <taxon>Coriobacteriia</taxon>
        <taxon>Eggerthellales</taxon>
        <taxon>Eggerthellaceae</taxon>
        <taxon>Adlercreutzia</taxon>
    </lineage>
</organism>
<evidence type="ECO:0000256" key="1">
    <source>
        <dbReference type="SAM" id="SignalP"/>
    </source>
</evidence>
<dbReference type="PROSITE" id="PS51257">
    <property type="entry name" value="PROKAR_LIPOPROTEIN"/>
    <property type="match status" value="1"/>
</dbReference>
<keyword evidence="1" id="KW-0732">Signal</keyword>
<dbReference type="EMBL" id="JAJMLW010000002">
    <property type="protein sequence ID" value="MCI2241918.1"/>
    <property type="molecule type" value="Genomic_DNA"/>
</dbReference>
<proteinExistence type="predicted"/>